<comment type="catalytic activity">
    <reaction evidence="1 9">
        <text>UDP-alpha-D-glucose = UDP-alpha-D-galactose</text>
        <dbReference type="Rhea" id="RHEA:22168"/>
        <dbReference type="ChEBI" id="CHEBI:58885"/>
        <dbReference type="ChEBI" id="CHEBI:66914"/>
        <dbReference type="EC" id="5.1.3.2"/>
    </reaction>
</comment>
<sequence>MGKILVTGGCGYIGSHTVVDLIEHGYDIISVDNLINSKEGVIDNIKSITGVEIKNYEVDLCDDEALKTVFAENPDITGVIHFAALKAVGESVEQPVLYFRNNINGLISLVDCCVNSNVKHFIFSSSCTVYGNVEHLPCTEKSPIREAESPYGRTKQISEMIIEDSFRPTDVKAINLRYFNPAGAHISNKLGEDPKKVALNLVPVITETALGLRDKTVVFGDQYDTRDGSCIRDFIHVMDLADAHTKALQFLETSPKAKALDVFNLGIGQGVTVLEAIHAFEKVSGQKLNYEIGPPRPGDVIAIYADYSKAREELGWNPEKNIEDIMETSWKWANR</sequence>
<keyword evidence="8 9" id="KW-0413">Isomerase</keyword>
<keyword evidence="7 9" id="KW-0520">NAD</keyword>
<comment type="similarity">
    <text evidence="4 9">Belongs to the NAD(P)-dependent epimerase/dehydratase family.</text>
</comment>
<organism evidence="11 12">
    <name type="scientific">Portibacter lacus</name>
    <dbReference type="NCBI Taxonomy" id="1099794"/>
    <lineage>
        <taxon>Bacteria</taxon>
        <taxon>Pseudomonadati</taxon>
        <taxon>Bacteroidota</taxon>
        <taxon>Saprospiria</taxon>
        <taxon>Saprospirales</taxon>
        <taxon>Haliscomenobacteraceae</taxon>
        <taxon>Portibacter</taxon>
    </lineage>
</organism>
<dbReference type="RefSeq" id="WP_235292047.1">
    <property type="nucleotide sequence ID" value="NZ_BSOH01000027.1"/>
</dbReference>
<dbReference type="PANTHER" id="PTHR43725">
    <property type="entry name" value="UDP-GLUCOSE 4-EPIMERASE"/>
    <property type="match status" value="1"/>
</dbReference>
<protein>
    <recommendedName>
        <fullName evidence="6 9">UDP-glucose 4-epimerase</fullName>
        <ecNumber evidence="5 9">5.1.3.2</ecNumber>
    </recommendedName>
</protein>
<comment type="subunit">
    <text evidence="9">Homodimer.</text>
</comment>
<dbReference type="GO" id="GO:0005829">
    <property type="term" value="C:cytosol"/>
    <property type="evidence" value="ECO:0007669"/>
    <property type="project" value="TreeGrafter"/>
</dbReference>
<evidence type="ECO:0000256" key="2">
    <source>
        <dbReference type="ARBA" id="ARBA00001911"/>
    </source>
</evidence>
<comment type="pathway">
    <text evidence="3 9">Carbohydrate metabolism; galactose metabolism.</text>
</comment>
<dbReference type="GO" id="GO:0003978">
    <property type="term" value="F:UDP-glucose 4-epimerase activity"/>
    <property type="evidence" value="ECO:0007669"/>
    <property type="project" value="UniProtKB-UniRule"/>
</dbReference>
<dbReference type="InterPro" id="IPR005886">
    <property type="entry name" value="UDP_G4E"/>
</dbReference>
<dbReference type="EC" id="5.1.3.2" evidence="5 9"/>
<evidence type="ECO:0000313" key="12">
    <source>
        <dbReference type="Proteomes" id="UP001156666"/>
    </source>
</evidence>
<proteinExistence type="inferred from homology"/>
<accession>A0AA37SWQ9</accession>
<dbReference type="PRINTS" id="PR01713">
    <property type="entry name" value="NUCEPIMERASE"/>
</dbReference>
<comment type="cofactor">
    <cofactor evidence="2 9">
        <name>NAD(+)</name>
        <dbReference type="ChEBI" id="CHEBI:57540"/>
    </cofactor>
</comment>
<dbReference type="Gene3D" id="3.40.50.720">
    <property type="entry name" value="NAD(P)-binding Rossmann-like Domain"/>
    <property type="match status" value="1"/>
</dbReference>
<dbReference type="InterPro" id="IPR036291">
    <property type="entry name" value="NAD(P)-bd_dom_sf"/>
</dbReference>
<dbReference type="GO" id="GO:0006012">
    <property type="term" value="P:galactose metabolic process"/>
    <property type="evidence" value="ECO:0007669"/>
    <property type="project" value="InterPro"/>
</dbReference>
<reference evidence="11" key="1">
    <citation type="journal article" date="2014" name="Int. J. Syst. Evol. Microbiol.">
        <title>Complete genome sequence of Corynebacterium casei LMG S-19264T (=DSM 44701T), isolated from a smear-ripened cheese.</title>
        <authorList>
            <consortium name="US DOE Joint Genome Institute (JGI-PGF)"/>
            <person name="Walter F."/>
            <person name="Albersmeier A."/>
            <person name="Kalinowski J."/>
            <person name="Ruckert C."/>
        </authorList>
    </citation>
    <scope>NUCLEOTIDE SEQUENCE</scope>
    <source>
        <strain evidence="11">NBRC 108769</strain>
    </source>
</reference>
<comment type="caution">
    <text evidence="11">The sequence shown here is derived from an EMBL/GenBank/DDBJ whole genome shotgun (WGS) entry which is preliminary data.</text>
</comment>
<dbReference type="Pfam" id="PF16363">
    <property type="entry name" value="GDP_Man_Dehyd"/>
    <property type="match status" value="1"/>
</dbReference>
<evidence type="ECO:0000259" key="10">
    <source>
        <dbReference type="Pfam" id="PF16363"/>
    </source>
</evidence>
<name>A0AA37SWQ9_9BACT</name>
<gene>
    <name evidence="11" type="ORF">GCM10007940_38640</name>
</gene>
<keyword evidence="12" id="KW-1185">Reference proteome</keyword>
<evidence type="ECO:0000256" key="6">
    <source>
        <dbReference type="ARBA" id="ARBA00018569"/>
    </source>
</evidence>
<dbReference type="NCBIfam" id="TIGR01179">
    <property type="entry name" value="galE"/>
    <property type="match status" value="1"/>
</dbReference>
<feature type="domain" description="NAD(P)-binding" evidence="10">
    <location>
        <begin position="5"/>
        <end position="327"/>
    </location>
</feature>
<evidence type="ECO:0000256" key="4">
    <source>
        <dbReference type="ARBA" id="ARBA00007637"/>
    </source>
</evidence>
<dbReference type="PANTHER" id="PTHR43725:SF47">
    <property type="entry name" value="UDP-GLUCOSE 4-EPIMERASE"/>
    <property type="match status" value="1"/>
</dbReference>
<evidence type="ECO:0000256" key="3">
    <source>
        <dbReference type="ARBA" id="ARBA00004947"/>
    </source>
</evidence>
<dbReference type="EMBL" id="BSOH01000027">
    <property type="protein sequence ID" value="GLR19248.1"/>
    <property type="molecule type" value="Genomic_DNA"/>
</dbReference>
<dbReference type="Proteomes" id="UP001156666">
    <property type="component" value="Unassembled WGS sequence"/>
</dbReference>
<evidence type="ECO:0000256" key="7">
    <source>
        <dbReference type="ARBA" id="ARBA00023027"/>
    </source>
</evidence>
<reference evidence="11" key="2">
    <citation type="submission" date="2023-01" db="EMBL/GenBank/DDBJ databases">
        <title>Draft genome sequence of Portibacter lacus strain NBRC 108769.</title>
        <authorList>
            <person name="Sun Q."/>
            <person name="Mori K."/>
        </authorList>
    </citation>
    <scope>NUCLEOTIDE SEQUENCE</scope>
    <source>
        <strain evidence="11">NBRC 108769</strain>
    </source>
</reference>
<evidence type="ECO:0000256" key="8">
    <source>
        <dbReference type="ARBA" id="ARBA00023235"/>
    </source>
</evidence>
<dbReference type="InterPro" id="IPR016040">
    <property type="entry name" value="NAD(P)-bd_dom"/>
</dbReference>
<evidence type="ECO:0000256" key="9">
    <source>
        <dbReference type="RuleBase" id="RU366046"/>
    </source>
</evidence>
<evidence type="ECO:0000256" key="5">
    <source>
        <dbReference type="ARBA" id="ARBA00013189"/>
    </source>
</evidence>
<keyword evidence="9" id="KW-0119">Carbohydrate metabolism</keyword>
<dbReference type="SUPFAM" id="SSF51735">
    <property type="entry name" value="NAD(P)-binding Rossmann-fold domains"/>
    <property type="match status" value="1"/>
</dbReference>
<dbReference type="Gene3D" id="3.90.25.10">
    <property type="entry name" value="UDP-galactose 4-epimerase, domain 1"/>
    <property type="match status" value="1"/>
</dbReference>
<evidence type="ECO:0000313" key="11">
    <source>
        <dbReference type="EMBL" id="GLR19248.1"/>
    </source>
</evidence>
<dbReference type="AlphaFoldDB" id="A0AA37SWQ9"/>
<dbReference type="CDD" id="cd05247">
    <property type="entry name" value="UDP_G4E_1_SDR_e"/>
    <property type="match status" value="1"/>
</dbReference>
<evidence type="ECO:0000256" key="1">
    <source>
        <dbReference type="ARBA" id="ARBA00000083"/>
    </source>
</evidence>